<dbReference type="Proteomes" id="UP001054945">
    <property type="component" value="Unassembled WGS sequence"/>
</dbReference>
<reference evidence="2 3" key="1">
    <citation type="submission" date="2021-06" db="EMBL/GenBank/DDBJ databases">
        <title>Caerostris extrusa draft genome.</title>
        <authorList>
            <person name="Kono N."/>
            <person name="Arakawa K."/>
        </authorList>
    </citation>
    <scope>NUCLEOTIDE SEQUENCE [LARGE SCALE GENOMIC DNA]</scope>
</reference>
<feature type="region of interest" description="Disordered" evidence="1">
    <location>
        <begin position="86"/>
        <end position="107"/>
    </location>
</feature>
<sequence length="107" mass="12263">MQTDYALRRVWTRYLAKNTKNTSSFLRGIQPQLLQVNAVLSSYLKPPTNQRQSRQMHSVTEDCRRIARQVSLDSVSKFRGGTYCTPWPLNRGNGEDPTLKKTSGRFG</sequence>
<dbReference type="AlphaFoldDB" id="A0AAV4V1U9"/>
<comment type="caution">
    <text evidence="2">The sequence shown here is derived from an EMBL/GenBank/DDBJ whole genome shotgun (WGS) entry which is preliminary data.</text>
</comment>
<evidence type="ECO:0000313" key="3">
    <source>
        <dbReference type="Proteomes" id="UP001054945"/>
    </source>
</evidence>
<protein>
    <submittedName>
        <fullName evidence="2">Uncharacterized protein</fullName>
    </submittedName>
</protein>
<evidence type="ECO:0000256" key="1">
    <source>
        <dbReference type="SAM" id="MobiDB-lite"/>
    </source>
</evidence>
<dbReference type="EMBL" id="BPLR01013788">
    <property type="protein sequence ID" value="GIY63813.1"/>
    <property type="molecule type" value="Genomic_DNA"/>
</dbReference>
<accession>A0AAV4V1U9</accession>
<keyword evidence="3" id="KW-1185">Reference proteome</keyword>
<gene>
    <name evidence="2" type="ORF">CEXT_579581</name>
</gene>
<evidence type="ECO:0000313" key="2">
    <source>
        <dbReference type="EMBL" id="GIY63813.1"/>
    </source>
</evidence>
<name>A0AAV4V1U9_CAEEX</name>
<proteinExistence type="predicted"/>
<organism evidence="2 3">
    <name type="scientific">Caerostris extrusa</name>
    <name type="common">Bark spider</name>
    <name type="synonym">Caerostris bankana</name>
    <dbReference type="NCBI Taxonomy" id="172846"/>
    <lineage>
        <taxon>Eukaryota</taxon>
        <taxon>Metazoa</taxon>
        <taxon>Ecdysozoa</taxon>
        <taxon>Arthropoda</taxon>
        <taxon>Chelicerata</taxon>
        <taxon>Arachnida</taxon>
        <taxon>Araneae</taxon>
        <taxon>Araneomorphae</taxon>
        <taxon>Entelegynae</taxon>
        <taxon>Araneoidea</taxon>
        <taxon>Araneidae</taxon>
        <taxon>Caerostris</taxon>
    </lineage>
</organism>